<accession>A0A6B0TN35</accession>
<feature type="transmembrane region" description="Helical" evidence="1">
    <location>
        <begin position="86"/>
        <end position="108"/>
    </location>
</feature>
<keyword evidence="3" id="KW-0378">Hydrolase</keyword>
<dbReference type="Pfam" id="PF02517">
    <property type="entry name" value="Rce1-like"/>
    <property type="match status" value="1"/>
</dbReference>
<dbReference type="PANTHER" id="PTHR36435">
    <property type="entry name" value="SLR1288 PROTEIN"/>
    <property type="match status" value="1"/>
</dbReference>
<dbReference type="InterPro" id="IPR003675">
    <property type="entry name" value="Rce1/LyrA-like_dom"/>
</dbReference>
<dbReference type="InterPro" id="IPR052710">
    <property type="entry name" value="CAAX_protease"/>
</dbReference>
<keyword evidence="3" id="KW-0645">Protease</keyword>
<name>A0A6B0TN35_9RHOB</name>
<feature type="transmembrane region" description="Helical" evidence="1">
    <location>
        <begin position="14"/>
        <end position="34"/>
    </location>
</feature>
<feature type="transmembrane region" description="Helical" evidence="1">
    <location>
        <begin position="191"/>
        <end position="214"/>
    </location>
</feature>
<dbReference type="GO" id="GO:0006508">
    <property type="term" value="P:proteolysis"/>
    <property type="evidence" value="ECO:0007669"/>
    <property type="project" value="UniProtKB-KW"/>
</dbReference>
<evidence type="ECO:0000313" key="4">
    <source>
        <dbReference type="Proteomes" id="UP000436016"/>
    </source>
</evidence>
<keyword evidence="3" id="KW-0482">Metalloprotease</keyword>
<evidence type="ECO:0000313" key="3">
    <source>
        <dbReference type="EMBL" id="MXU65947.1"/>
    </source>
</evidence>
<evidence type="ECO:0000259" key="2">
    <source>
        <dbReference type="Pfam" id="PF02517"/>
    </source>
</evidence>
<keyword evidence="1" id="KW-1133">Transmembrane helix</keyword>
<reference evidence="3 4" key="1">
    <citation type="submission" date="2019-12" db="EMBL/GenBank/DDBJ databases">
        <title>Strain KN286 was isolated from seawater, which was collected from Caroline Seamount in the tropical western Pacific.</title>
        <authorList>
            <person name="Wang Q."/>
        </authorList>
    </citation>
    <scope>NUCLEOTIDE SEQUENCE [LARGE SCALE GENOMIC DNA]</scope>
    <source>
        <strain evidence="3 4">KN286</strain>
    </source>
</reference>
<keyword evidence="4" id="KW-1185">Reference proteome</keyword>
<keyword evidence="1" id="KW-0472">Membrane</keyword>
<feature type="transmembrane region" description="Helical" evidence="1">
    <location>
        <begin position="159"/>
        <end position="179"/>
    </location>
</feature>
<dbReference type="AlphaFoldDB" id="A0A6B0TN35"/>
<feature type="domain" description="CAAX prenyl protease 2/Lysostaphin resistance protein A-like" evidence="2">
    <location>
        <begin position="128"/>
        <end position="222"/>
    </location>
</feature>
<dbReference type="EMBL" id="WUWG01000003">
    <property type="protein sequence ID" value="MXU65947.1"/>
    <property type="molecule type" value="Genomic_DNA"/>
</dbReference>
<dbReference type="GO" id="GO:0080120">
    <property type="term" value="P:CAAX-box protein maturation"/>
    <property type="evidence" value="ECO:0007669"/>
    <property type="project" value="UniProtKB-ARBA"/>
</dbReference>
<proteinExistence type="predicted"/>
<dbReference type="GO" id="GO:0004175">
    <property type="term" value="F:endopeptidase activity"/>
    <property type="evidence" value="ECO:0007669"/>
    <property type="project" value="UniProtKB-ARBA"/>
</dbReference>
<dbReference type="RefSeq" id="WP_160854882.1">
    <property type="nucleotide sequence ID" value="NZ_WUWG01000003.1"/>
</dbReference>
<protein>
    <submittedName>
        <fullName evidence="3">CPBP family intramembrane metalloprotease</fullName>
    </submittedName>
</protein>
<dbReference type="Proteomes" id="UP000436016">
    <property type="component" value="Unassembled WGS sequence"/>
</dbReference>
<comment type="caution">
    <text evidence="3">The sequence shown here is derived from an EMBL/GenBank/DDBJ whole genome shotgun (WGS) entry which is preliminary data.</text>
</comment>
<gene>
    <name evidence="3" type="ORF">GSH16_10840</name>
</gene>
<dbReference type="GO" id="GO:0008237">
    <property type="term" value="F:metallopeptidase activity"/>
    <property type="evidence" value="ECO:0007669"/>
    <property type="project" value="UniProtKB-KW"/>
</dbReference>
<sequence>MTNVIRNWVNKRPIIFAIFLIFVYFVFLSIPSLFSSGAFGKDETKSANSIDLGDLPFEFFLAASIVAIIGLVGWNKKARLTSAPDWSGIWAPIVFAVYIASILIPGLMAAAGSGAQISDLIASIPWEKFILFMLLIGIFEESLFRGAVFRGFEAGIGPIFAVIISSVLFGSMHFVNWIAGQALESTVEQAIQAAMLGFAFATISLRMNSIWFGVAAHALFDGVVDFNGQVLATAADAVAPSDPSIGQPVPPVEPASDTAALATGALNLLLRHFELVLGSIVLWSWWRRQRRNQSL</sequence>
<dbReference type="PANTHER" id="PTHR36435:SF1">
    <property type="entry name" value="CAAX AMINO TERMINAL PROTEASE FAMILY PROTEIN"/>
    <property type="match status" value="1"/>
</dbReference>
<keyword evidence="1" id="KW-0812">Transmembrane</keyword>
<organism evidence="3 4">
    <name type="scientific">Oceanomicrobium pacificus</name>
    <dbReference type="NCBI Taxonomy" id="2692916"/>
    <lineage>
        <taxon>Bacteria</taxon>
        <taxon>Pseudomonadati</taxon>
        <taxon>Pseudomonadota</taxon>
        <taxon>Alphaproteobacteria</taxon>
        <taxon>Rhodobacterales</taxon>
        <taxon>Paracoccaceae</taxon>
        <taxon>Oceanomicrobium</taxon>
    </lineage>
</organism>
<feature type="transmembrane region" description="Helical" evidence="1">
    <location>
        <begin position="55"/>
        <end position="74"/>
    </location>
</feature>
<evidence type="ECO:0000256" key="1">
    <source>
        <dbReference type="SAM" id="Phobius"/>
    </source>
</evidence>